<dbReference type="Pfam" id="PF01311">
    <property type="entry name" value="Bac_export_1"/>
    <property type="match status" value="1"/>
</dbReference>
<dbReference type="Proteomes" id="UP000587760">
    <property type="component" value="Unassembled WGS sequence"/>
</dbReference>
<protein>
    <recommendedName>
        <fullName evidence="3 9">Flagellar biosynthetic protein FliR</fullName>
    </recommendedName>
</protein>
<comment type="caution">
    <text evidence="11">The sequence shown here is derived from an EMBL/GenBank/DDBJ whole genome shotgun (WGS) entry which is preliminary data.</text>
</comment>
<keyword evidence="7 10" id="KW-0472">Membrane</keyword>
<name>A0A841RDA3_9SPIO</name>
<evidence type="ECO:0000256" key="7">
    <source>
        <dbReference type="ARBA" id="ARBA00023136"/>
    </source>
</evidence>
<dbReference type="GO" id="GO:0009425">
    <property type="term" value="C:bacterial-type flagellum basal body"/>
    <property type="evidence" value="ECO:0007669"/>
    <property type="project" value="UniProtKB-SubCell"/>
</dbReference>
<evidence type="ECO:0000256" key="10">
    <source>
        <dbReference type="RuleBase" id="RU362071"/>
    </source>
</evidence>
<dbReference type="AlphaFoldDB" id="A0A841RDA3"/>
<keyword evidence="11" id="KW-0966">Cell projection</keyword>
<keyword evidence="4 10" id="KW-1003">Cell membrane</keyword>
<dbReference type="NCBIfam" id="TIGR01400">
    <property type="entry name" value="fliR"/>
    <property type="match status" value="1"/>
</dbReference>
<organism evidence="11 12">
    <name type="scientific">Spirochaeta isovalerica</name>
    <dbReference type="NCBI Taxonomy" id="150"/>
    <lineage>
        <taxon>Bacteria</taxon>
        <taxon>Pseudomonadati</taxon>
        <taxon>Spirochaetota</taxon>
        <taxon>Spirochaetia</taxon>
        <taxon>Spirochaetales</taxon>
        <taxon>Spirochaetaceae</taxon>
        <taxon>Spirochaeta</taxon>
    </lineage>
</organism>
<keyword evidence="8 10" id="KW-0975">Bacterial flagellum</keyword>
<gene>
    <name evidence="11" type="ORF">HNR50_003624</name>
</gene>
<reference evidence="11 12" key="1">
    <citation type="submission" date="2020-08" db="EMBL/GenBank/DDBJ databases">
        <title>Genomic Encyclopedia of Type Strains, Phase IV (KMG-IV): sequencing the most valuable type-strain genomes for metagenomic binning, comparative biology and taxonomic classification.</title>
        <authorList>
            <person name="Goeker M."/>
        </authorList>
    </citation>
    <scope>NUCLEOTIDE SEQUENCE [LARGE SCALE GENOMIC DNA]</scope>
    <source>
        <strain evidence="11 12">DSM 2461</strain>
    </source>
</reference>
<evidence type="ECO:0000256" key="4">
    <source>
        <dbReference type="ARBA" id="ARBA00022475"/>
    </source>
</evidence>
<dbReference type="PANTHER" id="PTHR30065">
    <property type="entry name" value="FLAGELLAR BIOSYNTHETIC PROTEIN FLIR"/>
    <property type="match status" value="1"/>
</dbReference>
<dbReference type="PRINTS" id="PR00953">
    <property type="entry name" value="TYPE3IMRPROT"/>
</dbReference>
<accession>A0A841RDA3</accession>
<comment type="function">
    <text evidence="1 10">Role in flagellar biosynthesis.</text>
</comment>
<keyword evidence="6 10" id="KW-1133">Transmembrane helix</keyword>
<dbReference type="EMBL" id="JACHGJ010000008">
    <property type="protein sequence ID" value="MBB6481943.1"/>
    <property type="molecule type" value="Genomic_DNA"/>
</dbReference>
<keyword evidence="11" id="KW-0969">Cilium</keyword>
<comment type="subcellular location">
    <subcellularLocation>
        <location evidence="10">Cell membrane</location>
        <topology evidence="10">Multi-pass membrane protein</topology>
    </subcellularLocation>
    <subcellularLocation>
        <location evidence="10">Bacterial flagellum basal body</location>
    </subcellularLocation>
</comment>
<evidence type="ECO:0000256" key="8">
    <source>
        <dbReference type="ARBA" id="ARBA00023143"/>
    </source>
</evidence>
<evidence type="ECO:0000256" key="3">
    <source>
        <dbReference type="ARBA" id="ARBA00021717"/>
    </source>
</evidence>
<dbReference type="GO" id="GO:0005886">
    <property type="term" value="C:plasma membrane"/>
    <property type="evidence" value="ECO:0007669"/>
    <property type="project" value="UniProtKB-SubCell"/>
</dbReference>
<proteinExistence type="inferred from homology"/>
<evidence type="ECO:0000256" key="6">
    <source>
        <dbReference type="ARBA" id="ARBA00022989"/>
    </source>
</evidence>
<keyword evidence="5 10" id="KW-0812">Transmembrane</keyword>
<sequence>MNFDLLLTDGQIFLLIFARIIALMLLIPIMSSTAFPGVARAGLAFFTAMAVFPMAKNLGFIIPDTGLLYALLVIGEVLIGVLLAFIVQLVFTVFQLAGQMFSIQMGFGASQAFDPLAQIQVPLLGQFLNLVAMLVFLVTGGMKKIFLTGIYQSFVAVKALDVFAQRDMLVTYFAGVLGQLFEQAIIIAIPIMGTLILLSVTMGLLAKAAPQMNLLMVGFPIQISVGFIMMLAAMPFLIEKFTIIIDAGFGQILTILDTAYRGRL</sequence>
<feature type="transmembrane region" description="Helical" evidence="10">
    <location>
        <begin position="213"/>
        <end position="237"/>
    </location>
</feature>
<feature type="transmembrane region" description="Helical" evidence="10">
    <location>
        <begin position="184"/>
        <end position="206"/>
    </location>
</feature>
<dbReference type="InterPro" id="IPR002010">
    <property type="entry name" value="T3SS_IM_R"/>
</dbReference>
<feature type="transmembrane region" description="Helical" evidence="10">
    <location>
        <begin position="12"/>
        <end position="31"/>
    </location>
</feature>
<dbReference type="PANTHER" id="PTHR30065:SF1">
    <property type="entry name" value="SURFACE PRESENTATION OF ANTIGENS PROTEIN SPAR"/>
    <property type="match status" value="1"/>
</dbReference>
<keyword evidence="11" id="KW-0282">Flagellum</keyword>
<dbReference type="GO" id="GO:0006605">
    <property type="term" value="P:protein targeting"/>
    <property type="evidence" value="ECO:0007669"/>
    <property type="project" value="UniProtKB-UniRule"/>
</dbReference>
<evidence type="ECO:0000256" key="5">
    <source>
        <dbReference type="ARBA" id="ARBA00022692"/>
    </source>
</evidence>
<keyword evidence="12" id="KW-1185">Reference proteome</keyword>
<evidence type="ECO:0000256" key="1">
    <source>
        <dbReference type="ARBA" id="ARBA00002578"/>
    </source>
</evidence>
<evidence type="ECO:0000313" key="11">
    <source>
        <dbReference type="EMBL" id="MBB6481943.1"/>
    </source>
</evidence>
<evidence type="ECO:0000256" key="2">
    <source>
        <dbReference type="ARBA" id="ARBA00009772"/>
    </source>
</evidence>
<feature type="transmembrane region" description="Helical" evidence="10">
    <location>
        <begin position="145"/>
        <end position="164"/>
    </location>
</feature>
<dbReference type="RefSeq" id="WP_184748175.1">
    <property type="nucleotide sequence ID" value="NZ_JACHGJ010000008.1"/>
</dbReference>
<feature type="transmembrane region" description="Helical" evidence="10">
    <location>
        <begin position="117"/>
        <end position="138"/>
    </location>
</feature>
<evidence type="ECO:0000256" key="9">
    <source>
        <dbReference type="NCBIfam" id="TIGR01400"/>
    </source>
</evidence>
<comment type="similarity">
    <text evidence="2 10">Belongs to the FliR/MopE/SpaR family.</text>
</comment>
<feature type="transmembrane region" description="Helical" evidence="10">
    <location>
        <begin position="67"/>
        <end position="97"/>
    </location>
</feature>
<evidence type="ECO:0000313" key="12">
    <source>
        <dbReference type="Proteomes" id="UP000587760"/>
    </source>
</evidence>
<feature type="transmembrane region" description="Helical" evidence="10">
    <location>
        <begin position="37"/>
        <end position="55"/>
    </location>
</feature>
<dbReference type="GO" id="GO:0044780">
    <property type="term" value="P:bacterial-type flagellum assembly"/>
    <property type="evidence" value="ECO:0007669"/>
    <property type="project" value="UniProtKB-UniRule"/>
</dbReference>
<dbReference type="InterPro" id="IPR006303">
    <property type="entry name" value="FliR"/>
</dbReference>